<organism evidence="1">
    <name type="scientific">marine metagenome</name>
    <dbReference type="NCBI Taxonomy" id="408172"/>
    <lineage>
        <taxon>unclassified sequences</taxon>
        <taxon>metagenomes</taxon>
        <taxon>ecological metagenomes</taxon>
    </lineage>
</organism>
<gene>
    <name evidence="1" type="ORF">METZ01_LOCUS9746</name>
</gene>
<protein>
    <submittedName>
        <fullName evidence="1">Uncharacterized protein</fullName>
    </submittedName>
</protein>
<accession>A0A381NQM2</accession>
<name>A0A381NQM2_9ZZZZ</name>
<dbReference type="AlphaFoldDB" id="A0A381NQM2"/>
<evidence type="ECO:0000313" key="1">
    <source>
        <dbReference type="EMBL" id="SUZ56892.1"/>
    </source>
</evidence>
<dbReference type="EMBL" id="UINC01000530">
    <property type="protein sequence ID" value="SUZ56892.1"/>
    <property type="molecule type" value="Genomic_DNA"/>
</dbReference>
<proteinExistence type="predicted"/>
<sequence length="47" mass="5323">MIHESMRLGAHLVIGDIADESLGECELEVVSVYYVCQHLIVVLLLRR</sequence>
<reference evidence="1" key="1">
    <citation type="submission" date="2018-05" db="EMBL/GenBank/DDBJ databases">
        <authorList>
            <person name="Lanie J.A."/>
            <person name="Ng W.-L."/>
            <person name="Kazmierczak K.M."/>
            <person name="Andrzejewski T.M."/>
            <person name="Davidsen T.M."/>
            <person name="Wayne K.J."/>
            <person name="Tettelin H."/>
            <person name="Glass J.I."/>
            <person name="Rusch D."/>
            <person name="Podicherti R."/>
            <person name="Tsui H.-C.T."/>
            <person name="Winkler M.E."/>
        </authorList>
    </citation>
    <scope>NUCLEOTIDE SEQUENCE</scope>
</reference>